<evidence type="ECO:0000313" key="2">
    <source>
        <dbReference type="EMBL" id="OGK00848.1"/>
    </source>
</evidence>
<reference evidence="2 3" key="1">
    <citation type="journal article" date="2016" name="Nat. Commun.">
        <title>Thousands of microbial genomes shed light on interconnected biogeochemical processes in an aquifer system.</title>
        <authorList>
            <person name="Anantharaman K."/>
            <person name="Brown C.T."/>
            <person name="Hug L.A."/>
            <person name="Sharon I."/>
            <person name="Castelle C.J."/>
            <person name="Probst A.J."/>
            <person name="Thomas B.C."/>
            <person name="Singh A."/>
            <person name="Wilkins M.J."/>
            <person name="Karaoz U."/>
            <person name="Brodie E.L."/>
            <person name="Williams K.H."/>
            <person name="Hubbard S.S."/>
            <person name="Banfield J.F."/>
        </authorList>
    </citation>
    <scope>NUCLEOTIDE SEQUENCE [LARGE SCALE GENOMIC DNA]</scope>
</reference>
<comment type="caution">
    <text evidence="2">The sequence shown here is derived from an EMBL/GenBank/DDBJ whole genome shotgun (WGS) entry which is preliminary data.</text>
</comment>
<accession>A0A1F7F2M0</accession>
<feature type="domain" description="NIF system FeS cluster assembly NifU N-terminal" evidence="1">
    <location>
        <begin position="11"/>
        <end position="120"/>
    </location>
</feature>
<dbReference type="GO" id="GO:0051536">
    <property type="term" value="F:iron-sulfur cluster binding"/>
    <property type="evidence" value="ECO:0007669"/>
    <property type="project" value="InterPro"/>
</dbReference>
<sequence>MQKNEYAENTDSLQKPKNMYRMNDPDGSAYIKGLCGDSMEMYLVIQDDFVKETSFFTDGCTVSIACGATVTMLAKGKRVMDVLRLSPADVLAVLPDLPEGNVHCAILAIMTLHKALADYLLSRQA</sequence>
<gene>
    <name evidence="2" type="ORF">A2519_07930</name>
</gene>
<evidence type="ECO:0000259" key="1">
    <source>
        <dbReference type="Pfam" id="PF01592"/>
    </source>
</evidence>
<organism evidence="2 3">
    <name type="scientific">Candidatus Raymondbacteria bacterium RIFOXYD12_FULL_49_13</name>
    <dbReference type="NCBI Taxonomy" id="1817890"/>
    <lineage>
        <taxon>Bacteria</taxon>
        <taxon>Raymondiibacteriota</taxon>
    </lineage>
</organism>
<dbReference type="GO" id="GO:0005506">
    <property type="term" value="F:iron ion binding"/>
    <property type="evidence" value="ECO:0007669"/>
    <property type="project" value="InterPro"/>
</dbReference>
<dbReference type="Pfam" id="PF01592">
    <property type="entry name" value="NifU_N"/>
    <property type="match status" value="1"/>
</dbReference>
<dbReference type="Proteomes" id="UP000179243">
    <property type="component" value="Unassembled WGS sequence"/>
</dbReference>
<proteinExistence type="predicted"/>
<name>A0A1F7F2M0_UNCRA</name>
<evidence type="ECO:0000313" key="3">
    <source>
        <dbReference type="Proteomes" id="UP000179243"/>
    </source>
</evidence>
<dbReference type="Gene3D" id="3.90.1010.10">
    <property type="match status" value="1"/>
</dbReference>
<dbReference type="GO" id="GO:0016226">
    <property type="term" value="P:iron-sulfur cluster assembly"/>
    <property type="evidence" value="ECO:0007669"/>
    <property type="project" value="InterPro"/>
</dbReference>
<dbReference type="CDD" id="cd06664">
    <property type="entry name" value="IscU_like"/>
    <property type="match status" value="1"/>
</dbReference>
<dbReference type="InterPro" id="IPR002871">
    <property type="entry name" value="NIF_FeS_clus_asmbl_NifU_N"/>
</dbReference>
<dbReference type="SUPFAM" id="SSF82649">
    <property type="entry name" value="SufE/NifU"/>
    <property type="match status" value="1"/>
</dbReference>
<dbReference type="AlphaFoldDB" id="A0A1F7F2M0"/>
<dbReference type="PANTHER" id="PTHR10093">
    <property type="entry name" value="IRON-SULFUR CLUSTER ASSEMBLY ENZYME NIFU HOMOLOG"/>
    <property type="match status" value="1"/>
</dbReference>
<dbReference type="EMBL" id="MFYX01000139">
    <property type="protein sequence ID" value="OGK00848.1"/>
    <property type="molecule type" value="Genomic_DNA"/>
</dbReference>
<protein>
    <recommendedName>
        <fullName evidence="1">NIF system FeS cluster assembly NifU N-terminal domain-containing protein</fullName>
    </recommendedName>
</protein>